<dbReference type="PANTHER" id="PTHR18945">
    <property type="entry name" value="NEUROTRANSMITTER GATED ION CHANNEL"/>
    <property type="match status" value="1"/>
</dbReference>
<dbReference type="GO" id="GO:0010043">
    <property type="term" value="P:response to zinc ion"/>
    <property type="evidence" value="ECO:0007669"/>
    <property type="project" value="Ensembl"/>
</dbReference>
<dbReference type="PROSITE" id="PS00236">
    <property type="entry name" value="NEUROTR_ION_CHANNEL"/>
    <property type="match status" value="1"/>
</dbReference>
<sequence>MEPGQIRRGQKRAFLMAILRLLLELFLLGSAWKPLACLDSLLATDISPQIPDNGSVPLIVDVQVFVSNVFDVDILQYTVSSSMLLKLSWFDPHLSWHENTDPRSFITLPSALLWTPDLTIQEALWVEWREHNPRARVSREGFVELYTALTTKTNCDFELLHFPSDKSDCSLSFYAFSNTAQELKFHPQAVNEIVGVKREYVVRGLKAQVPHQQLVPCFQVTLSLENTAVKTTMALVVPGVAILLADICGSLLPLKATERISYKVTLLLGYLVFHSSLVQALPSSSSCSPLLISYFTLLLILLSVSTMESVLMSALLTRGNFSPKISPNLALREEGLDTANPEPRSEEPQGKVQEPKKTWAEAMDHIFLLTYVAIIGCSQIIFVIVWVWWECKSDPPPAKDIPHGGRPDI</sequence>
<evidence type="ECO:0000256" key="1">
    <source>
        <dbReference type="ARBA" id="ARBA00004141"/>
    </source>
</evidence>
<dbReference type="Gene3D" id="2.70.170.10">
    <property type="entry name" value="Neurotransmitter-gated ion-channel ligand-binding domain"/>
    <property type="match status" value="1"/>
</dbReference>
<keyword evidence="4 5" id="KW-0472">Membrane</keyword>
<evidence type="ECO:0000259" key="6">
    <source>
        <dbReference type="Pfam" id="PF02931"/>
    </source>
</evidence>
<dbReference type="InterPro" id="IPR036719">
    <property type="entry name" value="Neuro-gated_channel_TM_sf"/>
</dbReference>
<accession>A0A4X2KZJ6</accession>
<dbReference type="GO" id="GO:0160128">
    <property type="term" value="F:pH-gated monoatomic ion channel activity"/>
    <property type="evidence" value="ECO:0007669"/>
    <property type="project" value="Ensembl"/>
</dbReference>
<dbReference type="Proteomes" id="UP000314987">
    <property type="component" value="Unassembled WGS sequence"/>
</dbReference>
<reference evidence="7" key="3">
    <citation type="submission" date="2025-09" db="UniProtKB">
        <authorList>
            <consortium name="Ensembl"/>
        </authorList>
    </citation>
    <scope>IDENTIFICATION</scope>
</reference>
<dbReference type="AlphaFoldDB" id="A0A4X2KZJ6"/>
<dbReference type="GO" id="GO:0005886">
    <property type="term" value="C:plasma membrane"/>
    <property type="evidence" value="ECO:0007669"/>
    <property type="project" value="Ensembl"/>
</dbReference>
<dbReference type="OrthoDB" id="5920062at2759"/>
<dbReference type="Pfam" id="PF02931">
    <property type="entry name" value="Neur_chan_LBD"/>
    <property type="match status" value="1"/>
</dbReference>
<keyword evidence="8" id="KW-1185">Reference proteome</keyword>
<evidence type="ECO:0000313" key="7">
    <source>
        <dbReference type="Ensembl" id="ENSVURP00010014442.1"/>
    </source>
</evidence>
<dbReference type="Ensembl" id="ENSVURT00010016432.1">
    <property type="protein sequence ID" value="ENSVURP00010014442.1"/>
    <property type="gene ID" value="ENSVURG00010011100.1"/>
</dbReference>
<feature type="transmembrane region" description="Helical" evidence="5">
    <location>
        <begin position="366"/>
        <end position="389"/>
    </location>
</feature>
<dbReference type="Gene3D" id="1.20.58.390">
    <property type="entry name" value="Neurotransmitter-gated ion-channel transmembrane domain"/>
    <property type="match status" value="1"/>
</dbReference>
<feature type="transmembrane region" description="Helical" evidence="5">
    <location>
        <begin position="264"/>
        <end position="282"/>
    </location>
</feature>
<comment type="subcellular location">
    <subcellularLocation>
        <location evidence="1">Membrane</location>
        <topology evidence="1">Multi-pass membrane protein</topology>
    </subcellularLocation>
</comment>
<reference evidence="7" key="2">
    <citation type="submission" date="2025-08" db="UniProtKB">
        <authorList>
            <consortium name="Ensembl"/>
        </authorList>
    </citation>
    <scope>IDENTIFICATION</scope>
</reference>
<dbReference type="InterPro" id="IPR006202">
    <property type="entry name" value="Neur_chan_lig-bd"/>
</dbReference>
<dbReference type="InterPro" id="IPR036734">
    <property type="entry name" value="Neur_chan_lig-bd_sf"/>
</dbReference>
<feature type="transmembrane region" description="Helical" evidence="5">
    <location>
        <begin position="294"/>
        <end position="316"/>
    </location>
</feature>
<feature type="transmembrane region" description="Helical" evidence="5">
    <location>
        <begin position="233"/>
        <end position="252"/>
    </location>
</feature>
<gene>
    <name evidence="7" type="primary">ZACN</name>
</gene>
<organism evidence="7 8">
    <name type="scientific">Vombatus ursinus</name>
    <name type="common">Common wombat</name>
    <dbReference type="NCBI Taxonomy" id="29139"/>
    <lineage>
        <taxon>Eukaryota</taxon>
        <taxon>Metazoa</taxon>
        <taxon>Chordata</taxon>
        <taxon>Craniata</taxon>
        <taxon>Vertebrata</taxon>
        <taxon>Euteleostomi</taxon>
        <taxon>Mammalia</taxon>
        <taxon>Metatheria</taxon>
        <taxon>Diprotodontia</taxon>
        <taxon>Vombatidae</taxon>
        <taxon>Vombatus</taxon>
    </lineage>
</organism>
<protein>
    <submittedName>
        <fullName evidence="7">Zinc activated ion channel</fullName>
    </submittedName>
</protein>
<reference evidence="8" key="1">
    <citation type="submission" date="2018-12" db="EMBL/GenBank/DDBJ databases">
        <authorList>
            <person name="Yazar S."/>
        </authorList>
    </citation>
    <scope>NUCLEOTIDE SEQUENCE [LARGE SCALE GENOMIC DNA]</scope>
</reference>
<dbReference type="GeneTree" id="ENSGT00920000149199"/>
<dbReference type="SUPFAM" id="SSF63712">
    <property type="entry name" value="Nicotinic receptor ligand binding domain-like"/>
    <property type="match status" value="1"/>
</dbReference>
<dbReference type="STRING" id="29139.ENSVURP00010014442"/>
<dbReference type="RefSeq" id="XP_027729045.1">
    <property type="nucleotide sequence ID" value="XM_027873244.1"/>
</dbReference>
<dbReference type="OMA" id="TWPLVHG"/>
<keyword evidence="2 5" id="KW-0812">Transmembrane</keyword>
<dbReference type="InterPro" id="IPR006201">
    <property type="entry name" value="Neur_channel"/>
</dbReference>
<name>A0A4X2KZJ6_VOMUR</name>
<evidence type="ECO:0000256" key="5">
    <source>
        <dbReference type="SAM" id="Phobius"/>
    </source>
</evidence>
<dbReference type="GeneID" id="114051087"/>
<dbReference type="GO" id="GO:0004888">
    <property type="term" value="F:transmembrane signaling receptor activity"/>
    <property type="evidence" value="ECO:0007669"/>
    <property type="project" value="InterPro"/>
</dbReference>
<evidence type="ECO:0000256" key="2">
    <source>
        <dbReference type="ARBA" id="ARBA00022692"/>
    </source>
</evidence>
<proteinExistence type="predicted"/>
<dbReference type="GO" id="GO:0099094">
    <property type="term" value="F:ligand-gated monoatomic cation channel activity"/>
    <property type="evidence" value="ECO:0007669"/>
    <property type="project" value="Ensembl"/>
</dbReference>
<dbReference type="FunFam" id="2.70.170.10:FF:000037">
    <property type="entry name" value="zinc-activated ligand-gated ion channel"/>
    <property type="match status" value="1"/>
</dbReference>
<keyword evidence="3 5" id="KW-1133">Transmembrane helix</keyword>
<dbReference type="InterPro" id="IPR038050">
    <property type="entry name" value="Neuro_actylchol_rec"/>
</dbReference>
<dbReference type="CDD" id="cd18994">
    <property type="entry name" value="LGIC_ECD_ZAC"/>
    <property type="match status" value="1"/>
</dbReference>
<dbReference type="InterPro" id="IPR018000">
    <property type="entry name" value="Neurotransmitter_ion_chnl_CS"/>
</dbReference>
<feature type="domain" description="Neurotransmitter-gated ion-channel ligand-binding" evidence="6">
    <location>
        <begin position="50"/>
        <end position="192"/>
    </location>
</feature>
<feature type="transmembrane region" description="Helical" evidence="5">
    <location>
        <begin position="12"/>
        <end position="32"/>
    </location>
</feature>
<evidence type="ECO:0000256" key="3">
    <source>
        <dbReference type="ARBA" id="ARBA00022989"/>
    </source>
</evidence>
<dbReference type="CTD" id="353174"/>
<dbReference type="GO" id="GO:0008270">
    <property type="term" value="F:zinc ion binding"/>
    <property type="evidence" value="ECO:0007669"/>
    <property type="project" value="Ensembl"/>
</dbReference>
<dbReference type="SUPFAM" id="SSF90112">
    <property type="entry name" value="Neurotransmitter-gated ion-channel transmembrane pore"/>
    <property type="match status" value="1"/>
</dbReference>
<dbReference type="GO" id="GO:0005230">
    <property type="term" value="F:extracellular ligand-gated monoatomic ion channel activity"/>
    <property type="evidence" value="ECO:0007669"/>
    <property type="project" value="InterPro"/>
</dbReference>
<evidence type="ECO:0000313" key="8">
    <source>
        <dbReference type="Proteomes" id="UP000314987"/>
    </source>
</evidence>
<evidence type="ECO:0000256" key="4">
    <source>
        <dbReference type="ARBA" id="ARBA00023136"/>
    </source>
</evidence>